<evidence type="ECO:0000313" key="2">
    <source>
        <dbReference type="EMBL" id="GBE81413.1"/>
    </source>
</evidence>
<reference evidence="2 3" key="1">
    <citation type="journal article" date="2018" name="Sci. Rep.">
        <title>Genome sequence of the cauliflower mushroom Sparassis crispa (Hanabiratake) and its association with beneficial usage.</title>
        <authorList>
            <person name="Kiyama R."/>
            <person name="Furutani Y."/>
            <person name="Kawaguchi K."/>
            <person name="Nakanishi T."/>
        </authorList>
    </citation>
    <scope>NUCLEOTIDE SEQUENCE [LARGE SCALE GENOMIC DNA]</scope>
</reference>
<protein>
    <submittedName>
        <fullName evidence="2">Uncharacterized protein</fullName>
    </submittedName>
</protein>
<dbReference type="GeneID" id="38778330"/>
<accession>A0A401GH33</accession>
<dbReference type="InParanoid" id="A0A401GH33"/>
<feature type="region of interest" description="Disordered" evidence="1">
    <location>
        <begin position="24"/>
        <end position="45"/>
    </location>
</feature>
<sequence length="81" mass="8246">MCCHLTPNICIPSLLHRLSLLPSPSPAHDLSSSFSSSSPSHAAQGPLSSLCLSVVSLGLLQSTSTLQAVSSPAPSPSRVPV</sequence>
<evidence type="ECO:0000256" key="1">
    <source>
        <dbReference type="SAM" id="MobiDB-lite"/>
    </source>
</evidence>
<proteinExistence type="predicted"/>
<organism evidence="2 3">
    <name type="scientific">Sparassis crispa</name>
    <dbReference type="NCBI Taxonomy" id="139825"/>
    <lineage>
        <taxon>Eukaryota</taxon>
        <taxon>Fungi</taxon>
        <taxon>Dikarya</taxon>
        <taxon>Basidiomycota</taxon>
        <taxon>Agaricomycotina</taxon>
        <taxon>Agaricomycetes</taxon>
        <taxon>Polyporales</taxon>
        <taxon>Sparassidaceae</taxon>
        <taxon>Sparassis</taxon>
    </lineage>
</organism>
<comment type="caution">
    <text evidence="2">The sequence shown here is derived from an EMBL/GenBank/DDBJ whole genome shotgun (WGS) entry which is preliminary data.</text>
</comment>
<evidence type="ECO:0000313" key="3">
    <source>
        <dbReference type="Proteomes" id="UP000287166"/>
    </source>
</evidence>
<dbReference type="RefSeq" id="XP_027612326.1">
    <property type="nucleotide sequence ID" value="XM_027756525.1"/>
</dbReference>
<dbReference type="AlphaFoldDB" id="A0A401GH33"/>
<gene>
    <name evidence="2" type="ORF">SCP_0311420</name>
</gene>
<keyword evidence="3" id="KW-1185">Reference proteome</keyword>
<dbReference type="Proteomes" id="UP000287166">
    <property type="component" value="Unassembled WGS sequence"/>
</dbReference>
<name>A0A401GH33_9APHY</name>
<dbReference type="EMBL" id="BFAD01000003">
    <property type="protein sequence ID" value="GBE81413.1"/>
    <property type="molecule type" value="Genomic_DNA"/>
</dbReference>